<evidence type="ECO:0000256" key="3">
    <source>
        <dbReference type="ARBA" id="ARBA00022840"/>
    </source>
</evidence>
<keyword evidence="6" id="KW-0175">Coiled coil</keyword>
<feature type="compositionally biased region" description="Low complexity" evidence="7">
    <location>
        <begin position="273"/>
        <end position="282"/>
    </location>
</feature>
<keyword evidence="4" id="KW-0206">Cytoskeleton</keyword>
<sequence length="2081" mass="226590">MASLTRREKERCPAAGNRKYWTTDAPQCKSTKFLSESQTVRETVRPSPEGAGFNTNPHVALSPRMEVPSRGSLMGLLASSGGGFRASGIGSCGSPVVGSWSVRKSDGKVICERCTAIVSALKRQALSFIPQYSSFKRLWGEYVIVQTAAEFVHQTTFTQQDSTLSAFLHHKLQAHSQNVGSITLDDVQGVCKVCGAQLSQLNQEAVHLALTREERSRWASPLSVKPGSTSTKSAPSSPHLSTFSRTNCSSAKPSVVPGNTPSTAPPNAHLTGSTRTQSSQRTNSKKPVKPPAEMSRWVEEQQHLASSSIAMSSNNGATVFPYQFPEFSDGQKEKKLIESSTVPGALSFLLRAAQKWSLMSRKKGQTPALSPECLPPVPTCYRSVIQGVSPPDRTCYRGIIQRAPPPLPTCLIQAAITGVSVCKVRVVLRVRPPSCSPRTQPSILGVDPGKRRVTMMEPPFSQSRPPLCSPAKSHSEEARGLSKTYGFDVAFPRESTQAEVCVGILPDVIRSVVSGTDGCVVCFGHGEMGSFQTMLGSDKNSQSLGVIPCAISWLFSHIERRRREKTGPSLAVSVSAIEVCEDDNSLRDLLSGNLQDSKSADIFLYEDPIYGMQLQNQSVVSSPNAERAAFLLDKAMASRRKCDITLPSSSSNSHLFFTIHIQQQVSEDNSKGDRSRLVMISLVDSVMGNGRACDTRSGRPEPEMGSVIMAILNSGNKNIPNRGRKVTMLLQESVSKRNCHTTVIAHVIDSPKHFSETLGTVQAASRIRRAQKKPKSLSCSPNAGSLSRERRIGSQSFALRAFYSTSAVDSNLSDLPQLRPGRDLLDEHSSSDQSCDTVIHVNTDGSVQLPGMALNRQGPPEFTPIIPALHQNKAEAQSEEAALSTLQKQLLQHLLKIIPRPEGERKKKEGIIQEHLLRSLHSTTGEVSQYERDLSLECDTFAELQERLGCIDGSEAVTKSSLKTSSAKSESTPVLQDGSDNTKTKENCYIKPQKKELKCSKLSIVSEKVNVVTDGLPVDSLQREDSGLYDCEEASAASSTEEQPNPSGSANLHPACQKRGSPAESSYLPQHSEMYSQHGPVPSVHPHNALSHLPLSDGVPGSSDWPQPETRTSPAGKCSPLSPSLSCSLFPQSSLTTSTLANSRVRGEMIQTQLPLTEADLKEMKATITVTVQQPLDEMGQDELVFTLVEEVSISGALERGGHVGNIIRIREAHSSSGQAPSESALCSPPIRIISNVSEDQAPTAGSTDKATDTASTTQTTAVEFNTKPKAMPSLSRALPSFINPSLADICWGSDLEETHRPKGVSSTAFRQANDCAELQRKKLQEGSGNGTQMEPEGVSFITEIDHKRTSAGFLKPSLDQPGAKASWETFAWEDSGCREMKSSGNRVRGKIGNQGDRSDPRGAGDAICSLKCHERDSPVVSSLITPKMPGDRSQSHRNTPENCIHGDPPASYTNLPKGWHDVNKQESYGLMRGDSKDKEQGIMSSPCGSPQINLERRPSSARHGTFSWDREGLPLPLSPAPKHSLVQQEIQRTRNGPVSAASNSLVEPMTYNVHVRHDRLKSPIEESSRLFSAKLEQLASRTNSLSGRPQGFHSLERGSSLSSVSSKGSSKDSKESWEEVSSYPTLPRASRSPKRTPRSIALTDDSPNRANSPKGRRSTFISQPCLASKAQCPETNPSKHSAVGKLMMASPKVRKISFPGTKNLSSSTKVLHQSIYRSASLSPDGKSPLHGLPWSTQSLNRIHTQLTPTAPSRLAQKSPLRVINGRVSELLQFGREPSPCGVVSRGAVQDKVASVAGASCGSMGEAHPLHPATSPYAKVTAPRQPSHLSGNSSDVTSVLSGELPPAMGKTALLTHRNSVVSSGYESMLRDSEATGSSTSTRDSVSDKSWSLISVERNERNPRRRSSNGSHPRRPSHDMSQSLRRSVSGPRSRWVDRGIPEAYEIKVYEIDDVERLKRRGGAGKQGIACFSAKLKFLEHRQERMEELRAKYNSLKRELDLAKHNLMLEPGKWNQEFDLWQTFEVDSLEHLEALEEVTARLESRVNLCKANVMMVTCFDVPTKRRRAKRRRQTERLQSFTGI</sequence>
<feature type="compositionally biased region" description="Polar residues" evidence="7">
    <location>
        <begin position="1483"/>
        <end position="1493"/>
    </location>
</feature>
<reference evidence="9 10" key="1">
    <citation type="submission" date="2024-06" db="EMBL/GenBank/DDBJ databases">
        <authorList>
            <person name="Pan Q."/>
            <person name="Wen M."/>
            <person name="Jouanno E."/>
            <person name="Zahm M."/>
            <person name="Klopp C."/>
            <person name="Cabau C."/>
            <person name="Louis A."/>
            <person name="Berthelot C."/>
            <person name="Parey E."/>
            <person name="Roest Crollius H."/>
            <person name="Montfort J."/>
            <person name="Robinson-Rechavi M."/>
            <person name="Bouchez O."/>
            <person name="Lampietro C."/>
            <person name="Lopez Roques C."/>
            <person name="Donnadieu C."/>
            <person name="Postlethwait J."/>
            <person name="Bobe J."/>
            <person name="Verreycken H."/>
            <person name="Guiguen Y."/>
        </authorList>
    </citation>
    <scope>NUCLEOTIDE SEQUENCE [LARGE SCALE GENOMIC DNA]</scope>
    <source>
        <strain evidence="9">Up_M1</strain>
        <tissue evidence="9">Testis</tissue>
    </source>
</reference>
<feature type="region of interest" description="Disordered" evidence="7">
    <location>
        <begin position="1380"/>
        <end position="1403"/>
    </location>
</feature>
<dbReference type="PROSITE" id="PS50067">
    <property type="entry name" value="KINESIN_MOTOR_2"/>
    <property type="match status" value="1"/>
</dbReference>
<feature type="coiled-coil region" evidence="6">
    <location>
        <begin position="1974"/>
        <end position="2004"/>
    </location>
</feature>
<dbReference type="Proteomes" id="UP001557470">
    <property type="component" value="Unassembled WGS sequence"/>
</dbReference>
<feature type="compositionally biased region" description="Low complexity" evidence="7">
    <location>
        <begin position="1244"/>
        <end position="1261"/>
    </location>
</feature>
<feature type="compositionally biased region" description="Low complexity" evidence="7">
    <location>
        <begin position="1598"/>
        <end position="1609"/>
    </location>
</feature>
<evidence type="ECO:0000259" key="8">
    <source>
        <dbReference type="PROSITE" id="PS50067"/>
    </source>
</evidence>
<feature type="compositionally biased region" description="Low complexity" evidence="7">
    <location>
        <begin position="959"/>
        <end position="972"/>
    </location>
</feature>
<feature type="region of interest" description="Disordered" evidence="7">
    <location>
        <begin position="1812"/>
        <end position="1843"/>
    </location>
</feature>
<feature type="region of interest" description="Disordered" evidence="7">
    <location>
        <begin position="1474"/>
        <end position="1516"/>
    </location>
</feature>
<evidence type="ECO:0000256" key="2">
    <source>
        <dbReference type="ARBA" id="ARBA00022741"/>
    </source>
</evidence>
<feature type="compositionally biased region" description="Polar residues" evidence="7">
    <location>
        <begin position="1063"/>
        <end position="1075"/>
    </location>
</feature>
<keyword evidence="3" id="KW-0067">ATP-binding</keyword>
<evidence type="ECO:0000256" key="4">
    <source>
        <dbReference type="ARBA" id="ARBA00023212"/>
    </source>
</evidence>
<dbReference type="GO" id="GO:0005524">
    <property type="term" value="F:ATP binding"/>
    <property type="evidence" value="ECO:0007669"/>
    <property type="project" value="UniProtKB-KW"/>
</dbReference>
<keyword evidence="4" id="KW-0963">Cytoplasm</keyword>
<feature type="region of interest" description="Disordered" evidence="7">
    <location>
        <begin position="1866"/>
        <end position="1933"/>
    </location>
</feature>
<dbReference type="GO" id="GO:0005856">
    <property type="term" value="C:cytoskeleton"/>
    <property type="evidence" value="ECO:0007669"/>
    <property type="project" value="UniProtKB-SubCell"/>
</dbReference>
<evidence type="ECO:0000256" key="7">
    <source>
        <dbReference type="SAM" id="MobiDB-lite"/>
    </source>
</evidence>
<name>A0ABD0W963_UMBPY</name>
<feature type="compositionally biased region" description="Polar residues" evidence="7">
    <location>
        <begin position="1874"/>
        <end position="1892"/>
    </location>
</feature>
<evidence type="ECO:0000313" key="9">
    <source>
        <dbReference type="EMBL" id="KAL0967660.1"/>
    </source>
</evidence>
<feature type="domain" description="Kinesin motor" evidence="8">
    <location>
        <begin position="423"/>
        <end position="770"/>
    </location>
</feature>
<dbReference type="Pfam" id="PF00225">
    <property type="entry name" value="Kinesin"/>
    <property type="match status" value="1"/>
</dbReference>
<evidence type="ECO:0000256" key="1">
    <source>
        <dbReference type="ARBA" id="ARBA00004245"/>
    </source>
</evidence>
<dbReference type="SMART" id="SM00129">
    <property type="entry name" value="KISc"/>
    <property type="match status" value="1"/>
</dbReference>
<feature type="compositionally biased region" description="Polar residues" evidence="7">
    <location>
        <begin position="226"/>
        <end position="262"/>
    </location>
</feature>
<protein>
    <recommendedName>
        <fullName evidence="8">Kinesin motor domain-containing protein</fullName>
    </recommendedName>
</protein>
<keyword evidence="10" id="KW-1185">Reference proteome</keyword>
<dbReference type="SUPFAM" id="SSF52540">
    <property type="entry name" value="P-loop containing nucleoside triphosphate hydrolases"/>
    <property type="match status" value="1"/>
</dbReference>
<comment type="caution">
    <text evidence="5">Lacks conserved residue(s) required for the propagation of feature annotation.</text>
</comment>
<dbReference type="Gene3D" id="3.40.850.10">
    <property type="entry name" value="Kinesin motor domain"/>
    <property type="match status" value="1"/>
</dbReference>
<dbReference type="InterPro" id="IPR036961">
    <property type="entry name" value="Kinesin_motor_dom_sf"/>
</dbReference>
<keyword evidence="2" id="KW-0547">Nucleotide-binding</keyword>
<proteinExistence type="inferred from homology"/>
<accession>A0ABD0W963</accession>
<gene>
    <name evidence="9" type="ORF">UPYG_G00255140</name>
</gene>
<evidence type="ECO:0000313" key="10">
    <source>
        <dbReference type="Proteomes" id="UP001557470"/>
    </source>
</evidence>
<feature type="region of interest" description="Disordered" evidence="7">
    <location>
        <begin position="1032"/>
        <end position="1119"/>
    </location>
</feature>
<dbReference type="InterPro" id="IPR057090">
    <property type="entry name" value="HTH_KIF26A_B_1st"/>
</dbReference>
<dbReference type="PANTHER" id="PTHR21608:SF8">
    <property type="entry name" value="KINESIN-LIKE PROTEIN KIF26B"/>
    <property type="match status" value="1"/>
</dbReference>
<feature type="compositionally biased region" description="Polar residues" evidence="7">
    <location>
        <begin position="1827"/>
        <end position="1840"/>
    </location>
</feature>
<feature type="region of interest" description="Disordered" evidence="7">
    <location>
        <begin position="1582"/>
        <end position="1661"/>
    </location>
</feature>
<dbReference type="InterPro" id="IPR027417">
    <property type="entry name" value="P-loop_NTPase"/>
</dbReference>
<organism evidence="9 10">
    <name type="scientific">Umbra pygmaea</name>
    <name type="common">Eastern mudminnow</name>
    <dbReference type="NCBI Taxonomy" id="75934"/>
    <lineage>
        <taxon>Eukaryota</taxon>
        <taxon>Metazoa</taxon>
        <taxon>Chordata</taxon>
        <taxon>Craniata</taxon>
        <taxon>Vertebrata</taxon>
        <taxon>Euteleostomi</taxon>
        <taxon>Actinopterygii</taxon>
        <taxon>Neopterygii</taxon>
        <taxon>Teleostei</taxon>
        <taxon>Protacanthopterygii</taxon>
        <taxon>Esociformes</taxon>
        <taxon>Umbridae</taxon>
        <taxon>Umbra</taxon>
    </lineage>
</organism>
<feature type="region of interest" description="Disordered" evidence="7">
    <location>
        <begin position="1422"/>
        <end position="1457"/>
    </location>
</feature>
<feature type="region of interest" description="Disordered" evidence="7">
    <location>
        <begin position="217"/>
        <end position="307"/>
    </location>
</feature>
<feature type="compositionally biased region" description="Basic residues" evidence="7">
    <location>
        <begin position="1902"/>
        <end position="1914"/>
    </location>
</feature>
<evidence type="ECO:0000256" key="5">
    <source>
        <dbReference type="PROSITE-ProRule" id="PRU00283"/>
    </source>
</evidence>
<dbReference type="InterPro" id="IPR027640">
    <property type="entry name" value="Kinesin-like_fam"/>
</dbReference>
<dbReference type="InterPro" id="IPR001752">
    <property type="entry name" value="Kinesin_motor_dom"/>
</dbReference>
<dbReference type="PANTHER" id="PTHR21608">
    <property type="entry name" value="KINESIN-LIKE PROTEIN CG14535"/>
    <property type="match status" value="1"/>
</dbReference>
<comment type="similarity">
    <text evidence="5">Belongs to the TRAFAC class myosin-kinesin ATPase superfamily. Kinesin family.</text>
</comment>
<evidence type="ECO:0000256" key="6">
    <source>
        <dbReference type="SAM" id="Coils"/>
    </source>
</evidence>
<dbReference type="EMBL" id="JAGEUA010000008">
    <property type="protein sequence ID" value="KAL0967660.1"/>
    <property type="molecule type" value="Genomic_DNA"/>
</dbReference>
<feature type="region of interest" description="Disordered" evidence="7">
    <location>
        <begin position="959"/>
        <end position="986"/>
    </location>
</feature>
<comment type="subcellular location">
    <subcellularLocation>
        <location evidence="1">Cytoplasm</location>
        <location evidence="1">Cytoskeleton</location>
    </subcellularLocation>
</comment>
<feature type="region of interest" description="Disordered" evidence="7">
    <location>
        <begin position="1239"/>
        <end position="1261"/>
    </location>
</feature>
<comment type="caution">
    <text evidence="9">The sequence shown here is derived from an EMBL/GenBank/DDBJ whole genome shotgun (WGS) entry which is preliminary data.</text>
</comment>
<dbReference type="Pfam" id="PF23081">
    <property type="entry name" value="HTH_KIF26A_B_1st"/>
    <property type="match status" value="1"/>
</dbReference>